<gene>
    <name evidence="2" type="ORF">L2716_01135</name>
</gene>
<dbReference type="Pfam" id="PF08240">
    <property type="entry name" value="ADH_N"/>
    <property type="match status" value="1"/>
</dbReference>
<dbReference type="SMART" id="SM00829">
    <property type="entry name" value="PKS_ER"/>
    <property type="match status" value="1"/>
</dbReference>
<dbReference type="InterPro" id="IPR036291">
    <property type="entry name" value="NAD(P)-bd_dom_sf"/>
</dbReference>
<dbReference type="EMBL" id="JAKIJS010000001">
    <property type="protein sequence ID" value="MCF6136312.1"/>
    <property type="molecule type" value="Genomic_DNA"/>
</dbReference>
<sequence>MKALVHTNPKGMEGMKLQDVESPKLKKGEVKVQLKVAGLNHRDLFVLHRHGEEDPPFTVGSDGAGVIVELGEGVEEVSVGDEVVINPGLHWATKSPAPPEGFDILGFPSNGTFAEEVIVPAAQVEQKPEHLNWTEAGVLPLAALTAYRALFTRGNVQEGQHVLLPGVGSGVITFILQYAKAVGAKVTVTSRSEEKRNEALKLGADKAIDSDSDWENALDGEQVDLVIESVGAATFDQSLKVVKKGGTVVTFGASAGDEVSINIRNFFYGQYNLLGTTMGSHEEFKEMLAFIKKYNIKPVVDQIYSLEDWREGFNRMEEAKQFGKIAFKISE</sequence>
<dbReference type="SUPFAM" id="SSF51735">
    <property type="entry name" value="NAD(P)-binding Rossmann-fold domains"/>
    <property type="match status" value="1"/>
</dbReference>
<keyword evidence="3" id="KW-1185">Reference proteome</keyword>
<dbReference type="Gene3D" id="3.90.180.10">
    <property type="entry name" value="Medium-chain alcohol dehydrogenases, catalytic domain"/>
    <property type="match status" value="1"/>
</dbReference>
<dbReference type="InterPro" id="IPR052711">
    <property type="entry name" value="Zinc_ADH-like"/>
</dbReference>
<organism evidence="2 3">
    <name type="scientific">Pseudalkalibacillus berkeleyi</name>
    <dbReference type="NCBI Taxonomy" id="1069813"/>
    <lineage>
        <taxon>Bacteria</taxon>
        <taxon>Bacillati</taxon>
        <taxon>Bacillota</taxon>
        <taxon>Bacilli</taxon>
        <taxon>Bacillales</taxon>
        <taxon>Fictibacillaceae</taxon>
        <taxon>Pseudalkalibacillus</taxon>
    </lineage>
</organism>
<proteinExistence type="predicted"/>
<dbReference type="InterPro" id="IPR011032">
    <property type="entry name" value="GroES-like_sf"/>
</dbReference>
<dbReference type="Proteomes" id="UP001649381">
    <property type="component" value="Unassembled WGS sequence"/>
</dbReference>
<dbReference type="RefSeq" id="WP_236330782.1">
    <property type="nucleotide sequence ID" value="NZ_JAKIJS010000001.1"/>
</dbReference>
<dbReference type="PANTHER" id="PTHR45033">
    <property type="match status" value="1"/>
</dbReference>
<dbReference type="InterPro" id="IPR013154">
    <property type="entry name" value="ADH-like_N"/>
</dbReference>
<comment type="caution">
    <text evidence="2">The sequence shown here is derived from an EMBL/GenBank/DDBJ whole genome shotgun (WGS) entry which is preliminary data.</text>
</comment>
<evidence type="ECO:0000313" key="2">
    <source>
        <dbReference type="EMBL" id="MCF6136312.1"/>
    </source>
</evidence>
<feature type="domain" description="Enoyl reductase (ER)" evidence="1">
    <location>
        <begin position="11"/>
        <end position="327"/>
    </location>
</feature>
<dbReference type="InterPro" id="IPR020843">
    <property type="entry name" value="ER"/>
</dbReference>
<protein>
    <submittedName>
        <fullName evidence="2">Zinc-binding dehydrogenase</fullName>
    </submittedName>
</protein>
<accession>A0ABS9GXQ4</accession>
<dbReference type="SUPFAM" id="SSF50129">
    <property type="entry name" value="GroES-like"/>
    <property type="match status" value="1"/>
</dbReference>
<dbReference type="Gene3D" id="3.40.50.720">
    <property type="entry name" value="NAD(P)-binding Rossmann-like Domain"/>
    <property type="match status" value="1"/>
</dbReference>
<reference evidence="2 3" key="1">
    <citation type="submission" date="2022-01" db="EMBL/GenBank/DDBJ databases">
        <title>Alkalihalobacillus sp. EGI L200015, a novel bacterium isolated from a salt lake sediment.</title>
        <authorList>
            <person name="Gao L."/>
            <person name="Fang B.-Z."/>
            <person name="Li W.-J."/>
        </authorList>
    </citation>
    <scope>NUCLEOTIDE SEQUENCE [LARGE SCALE GENOMIC DNA]</scope>
    <source>
        <strain evidence="2 3">KCTC 12718</strain>
    </source>
</reference>
<name>A0ABS9GXQ4_9BACL</name>
<dbReference type="Pfam" id="PF00107">
    <property type="entry name" value="ADH_zinc_N"/>
    <property type="match status" value="1"/>
</dbReference>
<dbReference type="InterPro" id="IPR013149">
    <property type="entry name" value="ADH-like_C"/>
</dbReference>
<dbReference type="PANTHER" id="PTHR45033:SF3">
    <property type="entry name" value="DEHYDROGENASE, PUTATIVE (AFU_ORTHOLOGUE AFUA_2G13270)-RELATED"/>
    <property type="match status" value="1"/>
</dbReference>
<evidence type="ECO:0000313" key="3">
    <source>
        <dbReference type="Proteomes" id="UP001649381"/>
    </source>
</evidence>
<evidence type="ECO:0000259" key="1">
    <source>
        <dbReference type="SMART" id="SM00829"/>
    </source>
</evidence>